<feature type="region of interest" description="Disordered" evidence="4">
    <location>
        <begin position="248"/>
        <end position="322"/>
    </location>
</feature>
<dbReference type="Gene3D" id="1.25.40.20">
    <property type="entry name" value="Ankyrin repeat-containing domain"/>
    <property type="match status" value="1"/>
</dbReference>
<feature type="compositionally biased region" description="Low complexity" evidence="4">
    <location>
        <begin position="309"/>
        <end position="322"/>
    </location>
</feature>
<dbReference type="PANTHER" id="PTHR24193:SF121">
    <property type="entry name" value="ADA2A-CONTAINING COMPLEX COMPONENT 3, ISOFORM D"/>
    <property type="match status" value="1"/>
</dbReference>
<dbReference type="GO" id="GO:0045944">
    <property type="term" value="P:positive regulation of transcription by RNA polymerase II"/>
    <property type="evidence" value="ECO:0007669"/>
    <property type="project" value="TreeGrafter"/>
</dbReference>
<evidence type="ECO:0000256" key="2">
    <source>
        <dbReference type="ARBA" id="ARBA00023043"/>
    </source>
</evidence>
<protein>
    <submittedName>
        <fullName evidence="5">Uncharacterized protein</fullName>
    </submittedName>
</protein>
<dbReference type="InterPro" id="IPR002110">
    <property type="entry name" value="Ankyrin_rpt"/>
</dbReference>
<evidence type="ECO:0000256" key="1">
    <source>
        <dbReference type="ARBA" id="ARBA00022737"/>
    </source>
</evidence>
<proteinExistence type="predicted"/>
<gene>
    <name evidence="5" type="ORF">HERI1096_LOCUS6100</name>
</gene>
<dbReference type="SMART" id="SM00248">
    <property type="entry name" value="ANK"/>
    <property type="match status" value="4"/>
</dbReference>
<dbReference type="InterPro" id="IPR036770">
    <property type="entry name" value="Ankyrin_rpt-contain_sf"/>
</dbReference>
<feature type="repeat" description="ANK" evidence="3">
    <location>
        <begin position="94"/>
        <end position="126"/>
    </location>
</feature>
<feature type="compositionally biased region" description="Basic and acidic residues" evidence="4">
    <location>
        <begin position="248"/>
        <end position="262"/>
    </location>
</feature>
<feature type="repeat" description="ANK" evidence="3">
    <location>
        <begin position="61"/>
        <end position="93"/>
    </location>
</feature>
<dbReference type="EMBL" id="HBHX01010999">
    <property type="protein sequence ID" value="CAE0105442.1"/>
    <property type="molecule type" value="Transcribed_RNA"/>
</dbReference>
<dbReference type="InterPro" id="IPR050663">
    <property type="entry name" value="Ankyrin-SOCS_Box"/>
</dbReference>
<evidence type="ECO:0000256" key="3">
    <source>
        <dbReference type="PROSITE-ProRule" id="PRU00023"/>
    </source>
</evidence>
<keyword evidence="2 3" id="KW-0040">ANK repeat</keyword>
<name>A0A7S3AIA0_9EUKA</name>
<dbReference type="SUPFAM" id="SSF48403">
    <property type="entry name" value="Ankyrin repeat"/>
    <property type="match status" value="1"/>
</dbReference>
<dbReference type="PROSITE" id="PS50297">
    <property type="entry name" value="ANK_REP_REGION"/>
    <property type="match status" value="2"/>
</dbReference>
<dbReference type="PANTHER" id="PTHR24193">
    <property type="entry name" value="ANKYRIN REPEAT PROTEIN"/>
    <property type="match status" value="1"/>
</dbReference>
<evidence type="ECO:0000256" key="4">
    <source>
        <dbReference type="SAM" id="MobiDB-lite"/>
    </source>
</evidence>
<feature type="region of interest" description="Disordered" evidence="4">
    <location>
        <begin position="153"/>
        <end position="218"/>
    </location>
</feature>
<keyword evidence="1" id="KW-0677">Repeat</keyword>
<dbReference type="Pfam" id="PF00023">
    <property type="entry name" value="Ank"/>
    <property type="match status" value="1"/>
</dbReference>
<organism evidence="5">
    <name type="scientific">Haptolina ericina</name>
    <dbReference type="NCBI Taxonomy" id="156174"/>
    <lineage>
        <taxon>Eukaryota</taxon>
        <taxon>Haptista</taxon>
        <taxon>Haptophyta</taxon>
        <taxon>Prymnesiophyceae</taxon>
        <taxon>Prymnesiales</taxon>
        <taxon>Prymnesiaceae</taxon>
        <taxon>Haptolina</taxon>
    </lineage>
</organism>
<reference evidence="5" key="1">
    <citation type="submission" date="2021-01" db="EMBL/GenBank/DDBJ databases">
        <authorList>
            <person name="Corre E."/>
            <person name="Pelletier E."/>
            <person name="Niang G."/>
            <person name="Scheremetjew M."/>
            <person name="Finn R."/>
            <person name="Kale V."/>
            <person name="Holt S."/>
            <person name="Cochrane G."/>
            <person name="Meng A."/>
            <person name="Brown T."/>
            <person name="Cohen L."/>
        </authorList>
    </citation>
    <scope>NUCLEOTIDE SEQUENCE</scope>
    <source>
        <strain evidence="5">CCMP281</strain>
    </source>
</reference>
<feature type="repeat" description="ANK" evidence="3">
    <location>
        <begin position="28"/>
        <end position="60"/>
    </location>
</feature>
<sequence>MAAAAAGQEDTALALLRGGATVDTADFSGASALMYAAKYGSEAVARTLLLGAAAINLTRETGMTCLHDAAAAGHDSTVRLLIKEGASVNAVNKEEMTPLMLASAEGHEHAALVLLQNGADITRAAATGETALALAMTHEVATRLLQAGARQADMPPHLLPPAEGGRQHEAPTGRKVPPLDTRAAGRGGQKGCKAVDAGGDGTAAGREGRPAALSRQQSFATPLRGRALAEGHADEGIDFLKVRIRKDDSPAARPERARKAEPRQASSLTGRGAAKAPAPTPEQEQAKEQAAMRIQKTLRHHNQAQNHGFKPPKFSFESPFEC</sequence>
<dbReference type="PROSITE" id="PS50088">
    <property type="entry name" value="ANK_REPEAT"/>
    <property type="match status" value="3"/>
</dbReference>
<dbReference type="AlphaFoldDB" id="A0A7S3AIA0"/>
<accession>A0A7S3AIA0</accession>
<evidence type="ECO:0000313" key="5">
    <source>
        <dbReference type="EMBL" id="CAE0105442.1"/>
    </source>
</evidence>
<dbReference type="GO" id="GO:0000976">
    <property type="term" value="F:transcription cis-regulatory region binding"/>
    <property type="evidence" value="ECO:0007669"/>
    <property type="project" value="TreeGrafter"/>
</dbReference>
<dbReference type="GO" id="GO:0005634">
    <property type="term" value="C:nucleus"/>
    <property type="evidence" value="ECO:0007669"/>
    <property type="project" value="TreeGrafter"/>
</dbReference>
<dbReference type="Pfam" id="PF12796">
    <property type="entry name" value="Ank_2"/>
    <property type="match status" value="1"/>
</dbReference>